<feature type="non-terminal residue" evidence="1">
    <location>
        <position position="1"/>
    </location>
</feature>
<evidence type="ECO:0000313" key="1">
    <source>
        <dbReference type="EMBL" id="CAG8706495.1"/>
    </source>
</evidence>
<dbReference type="Proteomes" id="UP000789860">
    <property type="component" value="Unassembled WGS sequence"/>
</dbReference>
<organism evidence="1 2">
    <name type="scientific">Scutellospora calospora</name>
    <dbReference type="NCBI Taxonomy" id="85575"/>
    <lineage>
        <taxon>Eukaryota</taxon>
        <taxon>Fungi</taxon>
        <taxon>Fungi incertae sedis</taxon>
        <taxon>Mucoromycota</taxon>
        <taxon>Glomeromycotina</taxon>
        <taxon>Glomeromycetes</taxon>
        <taxon>Diversisporales</taxon>
        <taxon>Gigasporaceae</taxon>
        <taxon>Scutellospora</taxon>
    </lineage>
</organism>
<evidence type="ECO:0000313" key="2">
    <source>
        <dbReference type="Proteomes" id="UP000789860"/>
    </source>
</evidence>
<keyword evidence="2" id="KW-1185">Reference proteome</keyword>
<protein>
    <submittedName>
        <fullName evidence="1">6792_t:CDS:1</fullName>
    </submittedName>
</protein>
<feature type="non-terminal residue" evidence="1">
    <location>
        <position position="184"/>
    </location>
</feature>
<gene>
    <name evidence="1" type="ORF">SCALOS_LOCUS10702</name>
</gene>
<reference evidence="1" key="1">
    <citation type="submission" date="2021-06" db="EMBL/GenBank/DDBJ databases">
        <authorList>
            <person name="Kallberg Y."/>
            <person name="Tangrot J."/>
            <person name="Rosling A."/>
        </authorList>
    </citation>
    <scope>NUCLEOTIDE SEQUENCE</scope>
    <source>
        <strain evidence="1">AU212A</strain>
    </source>
</reference>
<name>A0ACA9PL58_9GLOM</name>
<proteinExistence type="predicted"/>
<sequence>LDALVLEKFVDVALISSDKIFSEILRKFSDISRQKISSDNKMITTAMDLANRISARPEFYELYLLNILSLFVEKGVDIQQTIAKNGRFQVTSLIGEIGILLPVLKTLLSHNDFTVHMNASKEFVSLFRDMWFHCVLYGFVSEESWMREWRDCLTMIAQKTPPLVQESATNYLEKDLEYNSVLVR</sequence>
<accession>A0ACA9PL58</accession>
<comment type="caution">
    <text evidence="1">The sequence shown here is derived from an EMBL/GenBank/DDBJ whole genome shotgun (WGS) entry which is preliminary data.</text>
</comment>
<dbReference type="EMBL" id="CAJVPM010041535">
    <property type="protein sequence ID" value="CAG8706495.1"/>
    <property type="molecule type" value="Genomic_DNA"/>
</dbReference>